<dbReference type="AlphaFoldDB" id="A0A7W8LMP1"/>
<accession>A0A7W8LMP1</accession>
<evidence type="ECO:0000313" key="2">
    <source>
        <dbReference type="Proteomes" id="UP000518887"/>
    </source>
</evidence>
<dbReference type="RefSeq" id="WP_184660357.1">
    <property type="nucleotide sequence ID" value="NZ_CP031518.1"/>
</dbReference>
<comment type="caution">
    <text evidence="1">The sequence shown here is derived from an EMBL/GenBank/DDBJ whole genome shotgun (WGS) entry which is preliminary data.</text>
</comment>
<dbReference type="EMBL" id="JACHFQ010000006">
    <property type="protein sequence ID" value="MBB5226786.1"/>
    <property type="molecule type" value="Genomic_DNA"/>
</dbReference>
<organism evidence="1 2">
    <name type="scientific">Treponema ruminis</name>
    <dbReference type="NCBI Taxonomy" id="744515"/>
    <lineage>
        <taxon>Bacteria</taxon>
        <taxon>Pseudomonadati</taxon>
        <taxon>Spirochaetota</taxon>
        <taxon>Spirochaetia</taxon>
        <taxon>Spirochaetales</taxon>
        <taxon>Treponemataceae</taxon>
        <taxon>Treponema</taxon>
    </lineage>
</organism>
<evidence type="ECO:0000313" key="1">
    <source>
        <dbReference type="EMBL" id="MBB5226786.1"/>
    </source>
</evidence>
<gene>
    <name evidence="1" type="ORF">HNP76_002167</name>
</gene>
<reference evidence="1 2" key="1">
    <citation type="submission" date="2020-08" db="EMBL/GenBank/DDBJ databases">
        <title>Genomic Encyclopedia of Type Strains, Phase IV (KMG-IV): sequencing the most valuable type-strain genomes for metagenomic binning, comparative biology and taxonomic classification.</title>
        <authorList>
            <person name="Goeker M."/>
        </authorList>
    </citation>
    <scope>NUCLEOTIDE SEQUENCE [LARGE SCALE GENOMIC DNA]</scope>
    <source>
        <strain evidence="1 2">DSM 103462</strain>
    </source>
</reference>
<keyword evidence="2" id="KW-1185">Reference proteome</keyword>
<protein>
    <submittedName>
        <fullName evidence="1">Uncharacterized protein</fullName>
    </submittedName>
</protein>
<proteinExistence type="predicted"/>
<dbReference type="Proteomes" id="UP000518887">
    <property type="component" value="Unassembled WGS sequence"/>
</dbReference>
<sequence length="271" mass="31337">MSFADKAVKVVLEQLKKEGKEYVFNVSACNTGKYKSTVADYEMMEKNSAFPIPEEILDLNTVPGIIGALKNYYIEHYYSLDNTFNLLVAENDRHYGYRDDLEEEDAYQDEDEEEEDESDPFLLYGMCADLPGSFLTEKKSKEEIIKTFDEDLQNYLKAPEKTVSDFVIKKKNELKLKAAEIYKPALMTRQNYSKIVTNFTKHPKFEACIQLAFGLKLDLADTTELLRRAGKAFSDKSYDRIIMYFIENGRYDMFELNKALDKMGEEPIGSF</sequence>
<name>A0A7W8LMP1_9SPIR</name>